<dbReference type="InterPro" id="IPR020904">
    <property type="entry name" value="Sc_DH/Rdtase_CS"/>
</dbReference>
<evidence type="ECO:0000256" key="1">
    <source>
        <dbReference type="ARBA" id="ARBA00006484"/>
    </source>
</evidence>
<dbReference type="PANTHER" id="PTHR44196:SF1">
    <property type="entry name" value="DEHYDROGENASE_REDUCTASE SDR FAMILY MEMBER 7B"/>
    <property type="match status" value="1"/>
</dbReference>
<keyword evidence="4" id="KW-0812">Transmembrane</keyword>
<dbReference type="Gene3D" id="3.40.50.720">
    <property type="entry name" value="NAD(P)-binding Rossmann-like Domain"/>
    <property type="match status" value="1"/>
</dbReference>
<dbReference type="SUPFAM" id="SSF51735">
    <property type="entry name" value="NAD(P)-binding Rossmann-fold domains"/>
    <property type="match status" value="1"/>
</dbReference>
<dbReference type="PRINTS" id="PR00080">
    <property type="entry name" value="SDRFAMILY"/>
</dbReference>
<keyword evidence="2" id="KW-0560">Oxidoreductase</keyword>
<reference evidence="5 6" key="1">
    <citation type="submission" date="2015-02" db="EMBL/GenBank/DDBJ databases">
        <title>Draft genome sequence of Pseudomonas stutzeri NT0128 isolated from wheat (Triticum turgidum) rhizosphere.</title>
        <authorList>
            <person name="Tovi N."/>
            <person name="Frenk S."/>
            <person name="Hadar Y."/>
            <person name="Minz D."/>
        </authorList>
    </citation>
    <scope>NUCLEOTIDE SEQUENCE [LARGE SCALE GENOMIC DNA]</scope>
    <source>
        <strain evidence="5 6">NT0128</strain>
    </source>
</reference>
<evidence type="ECO:0000256" key="2">
    <source>
        <dbReference type="ARBA" id="ARBA00023002"/>
    </source>
</evidence>
<keyword evidence="4" id="KW-0472">Membrane</keyword>
<comment type="caution">
    <text evidence="5">The sequence shown here is derived from an EMBL/GenBank/DDBJ whole genome shotgun (WGS) entry which is preliminary data.</text>
</comment>
<dbReference type="GO" id="GO:0016020">
    <property type="term" value="C:membrane"/>
    <property type="evidence" value="ECO:0007669"/>
    <property type="project" value="TreeGrafter"/>
</dbReference>
<comment type="similarity">
    <text evidence="1 3">Belongs to the short-chain dehydrogenases/reductases (SDR) family.</text>
</comment>
<accession>A0A0D9AW18</accession>
<evidence type="ECO:0000256" key="3">
    <source>
        <dbReference type="RuleBase" id="RU000363"/>
    </source>
</evidence>
<evidence type="ECO:0000256" key="4">
    <source>
        <dbReference type="SAM" id="Phobius"/>
    </source>
</evidence>
<dbReference type="PRINTS" id="PR00081">
    <property type="entry name" value="GDHRDH"/>
</dbReference>
<dbReference type="AlphaFoldDB" id="A0A0D9AW18"/>
<evidence type="ECO:0000313" key="6">
    <source>
        <dbReference type="Proteomes" id="UP000032487"/>
    </source>
</evidence>
<sequence length="336" mass="36264">MRIALKPVHEQVIVITGASSGIGLATARLAVEQGARVVLVARNEMTLADIERDLNASDRVLHVMADVGDRAQLERVASETIARFGGFDTWINNAGSSVWGRFDEVSDADHQQVMQTNFWGTHYGSSIAVKHLRDKGGALINIGSVESANALPFHSSYSASKHAIKAMTDVLRVELQKSGTPISVTLVRPSSTDTMFMDHSKNYLPSAPVFPPPVYAPEVVARAILHAAEHPQRDVYIGNAKLLSRLAQNAPRLADWVNRTFVYDALQSDRPDRHRDGALYAGDVGRAGDGKASGDYPGRVLTRSLYTRATQHPVATTAAVAVGAAALVALLGRRSR</sequence>
<protein>
    <submittedName>
        <fullName evidence="5">Short-chain dehydrogenase</fullName>
    </submittedName>
</protein>
<proteinExistence type="inferred from homology"/>
<keyword evidence="4" id="KW-1133">Transmembrane helix</keyword>
<name>A0A0D9AW18_STUST</name>
<dbReference type="PATRIC" id="fig|316.101.peg.2080"/>
<dbReference type="NCBIfam" id="NF005495">
    <property type="entry name" value="PRK07109.1"/>
    <property type="match status" value="1"/>
</dbReference>
<dbReference type="RefSeq" id="WP_045160298.1">
    <property type="nucleotide sequence ID" value="NZ_JYHV01000004.1"/>
</dbReference>
<evidence type="ECO:0000313" key="5">
    <source>
        <dbReference type="EMBL" id="KJH84952.1"/>
    </source>
</evidence>
<dbReference type="GO" id="GO:0016491">
    <property type="term" value="F:oxidoreductase activity"/>
    <property type="evidence" value="ECO:0007669"/>
    <property type="project" value="UniProtKB-KW"/>
</dbReference>
<dbReference type="InterPro" id="IPR036291">
    <property type="entry name" value="NAD(P)-bd_dom_sf"/>
</dbReference>
<dbReference type="PANTHER" id="PTHR44196">
    <property type="entry name" value="DEHYDROGENASE/REDUCTASE SDR FAMILY MEMBER 7B"/>
    <property type="match status" value="1"/>
</dbReference>
<dbReference type="Pfam" id="PF00106">
    <property type="entry name" value="adh_short"/>
    <property type="match status" value="1"/>
</dbReference>
<dbReference type="Proteomes" id="UP000032487">
    <property type="component" value="Unassembled WGS sequence"/>
</dbReference>
<dbReference type="OrthoDB" id="9810734at2"/>
<organism evidence="5 6">
    <name type="scientific">Stutzerimonas stutzeri</name>
    <name type="common">Pseudomonas stutzeri</name>
    <dbReference type="NCBI Taxonomy" id="316"/>
    <lineage>
        <taxon>Bacteria</taxon>
        <taxon>Pseudomonadati</taxon>
        <taxon>Pseudomonadota</taxon>
        <taxon>Gammaproteobacteria</taxon>
        <taxon>Pseudomonadales</taxon>
        <taxon>Pseudomonadaceae</taxon>
        <taxon>Stutzerimonas</taxon>
    </lineage>
</organism>
<gene>
    <name evidence="5" type="ORF">UF78_01670</name>
</gene>
<dbReference type="EMBL" id="JYHV01000004">
    <property type="protein sequence ID" value="KJH84952.1"/>
    <property type="molecule type" value="Genomic_DNA"/>
</dbReference>
<dbReference type="InterPro" id="IPR002347">
    <property type="entry name" value="SDR_fam"/>
</dbReference>
<feature type="transmembrane region" description="Helical" evidence="4">
    <location>
        <begin position="314"/>
        <end position="332"/>
    </location>
</feature>
<dbReference type="PROSITE" id="PS00061">
    <property type="entry name" value="ADH_SHORT"/>
    <property type="match status" value="1"/>
</dbReference>